<organism evidence="1 2">
    <name type="scientific">Olivibacter domesticus</name>
    <name type="common">Pseudosphingobacterium domesticum</name>
    <dbReference type="NCBI Taxonomy" id="407022"/>
    <lineage>
        <taxon>Bacteria</taxon>
        <taxon>Pseudomonadati</taxon>
        <taxon>Bacteroidota</taxon>
        <taxon>Sphingobacteriia</taxon>
        <taxon>Sphingobacteriales</taxon>
        <taxon>Sphingobacteriaceae</taxon>
        <taxon>Olivibacter</taxon>
    </lineage>
</organism>
<keyword evidence="2" id="KW-1185">Reference proteome</keyword>
<sequence>MTIKKKPFPDTDYVALINAFRSIRKVGYKPTDVINTFWDKYKYEDAIAHVYETYLRMKGKKDNLHATPEQLDEYVIDVMDLLVAYFFSHFDVFEKGEITVDMEKCLSYEPPTDPGEKILKSLFGFID</sequence>
<accession>A0A1H7GP51</accession>
<dbReference type="EMBL" id="FOAF01000001">
    <property type="protein sequence ID" value="SEK39888.1"/>
    <property type="molecule type" value="Genomic_DNA"/>
</dbReference>
<proteinExistence type="predicted"/>
<dbReference type="Proteomes" id="UP000199421">
    <property type="component" value="Unassembled WGS sequence"/>
</dbReference>
<dbReference type="OrthoDB" id="708432at2"/>
<dbReference type="RefSeq" id="WP_093316705.1">
    <property type="nucleotide sequence ID" value="NZ_FOAF01000001.1"/>
</dbReference>
<dbReference type="AlphaFoldDB" id="A0A1H7GP51"/>
<name>A0A1H7GP51_OLID1</name>
<protein>
    <submittedName>
        <fullName evidence="1">Uncharacterized protein</fullName>
    </submittedName>
</protein>
<reference evidence="2" key="1">
    <citation type="submission" date="2016-10" db="EMBL/GenBank/DDBJ databases">
        <authorList>
            <person name="Varghese N."/>
            <person name="Submissions S."/>
        </authorList>
    </citation>
    <scope>NUCLEOTIDE SEQUENCE [LARGE SCALE GENOMIC DNA]</scope>
    <source>
        <strain evidence="2">DSM 18733</strain>
    </source>
</reference>
<evidence type="ECO:0000313" key="1">
    <source>
        <dbReference type="EMBL" id="SEK39888.1"/>
    </source>
</evidence>
<evidence type="ECO:0000313" key="2">
    <source>
        <dbReference type="Proteomes" id="UP000199421"/>
    </source>
</evidence>
<gene>
    <name evidence="1" type="ORF">SAMN05661044_00148</name>
</gene>
<dbReference type="STRING" id="407022.SAMN05661044_00148"/>